<dbReference type="InterPro" id="IPR008928">
    <property type="entry name" value="6-hairpin_glycosidase_sf"/>
</dbReference>
<evidence type="ECO:0000313" key="4">
    <source>
        <dbReference type="Proteomes" id="UP000248917"/>
    </source>
</evidence>
<dbReference type="SUPFAM" id="SSF48208">
    <property type="entry name" value="Six-hairpin glycosidases"/>
    <property type="match status" value="1"/>
</dbReference>
<dbReference type="InterPro" id="IPR012341">
    <property type="entry name" value="6hp_glycosidase-like_sf"/>
</dbReference>
<keyword evidence="2" id="KW-0413">Isomerase</keyword>
<name>A0A326RZY0_9BACT</name>
<dbReference type="AlphaFoldDB" id="A0A326RZY0"/>
<evidence type="ECO:0000256" key="2">
    <source>
        <dbReference type="ARBA" id="ARBA00023235"/>
    </source>
</evidence>
<organism evidence="3 4">
    <name type="scientific">Algoriphagus aquaeductus</name>
    <dbReference type="NCBI Taxonomy" id="475299"/>
    <lineage>
        <taxon>Bacteria</taxon>
        <taxon>Pseudomonadati</taxon>
        <taxon>Bacteroidota</taxon>
        <taxon>Cytophagia</taxon>
        <taxon>Cytophagales</taxon>
        <taxon>Cyclobacteriaceae</taxon>
        <taxon>Algoriphagus</taxon>
    </lineage>
</organism>
<dbReference type="Proteomes" id="UP000248917">
    <property type="component" value="Unassembled WGS sequence"/>
</dbReference>
<dbReference type="RefSeq" id="WP_111391037.1">
    <property type="nucleotide sequence ID" value="NZ_QKTX01000001.1"/>
</dbReference>
<gene>
    <name evidence="3" type="ORF">CLV31_101226</name>
</gene>
<proteinExistence type="inferred from homology"/>
<dbReference type="CDD" id="cd00249">
    <property type="entry name" value="AGE"/>
    <property type="match status" value="1"/>
</dbReference>
<dbReference type="FunFam" id="1.50.10.10:FF:000021">
    <property type="entry name" value="N-acylglucosamine 2-epimerase"/>
    <property type="match status" value="1"/>
</dbReference>
<protein>
    <submittedName>
        <fullName evidence="3">N-acylglucosamine 2-epimerase</fullName>
    </submittedName>
</protein>
<dbReference type="OrthoDB" id="5141876at2"/>
<dbReference type="Pfam" id="PF07221">
    <property type="entry name" value="GlcNAc_2-epim"/>
    <property type="match status" value="1"/>
</dbReference>
<sequence>MISYSEQYRKALLEDVIPFWEMNSPDPVYGGYFTCLDREGKVYDTDKFVWLQGRQAWTFSMLFNQVEKNPKWLSLAKDGVDFLKKYGRDKKGNFYFSLTREGKPLVQPYNIFSDCFAAMAFGQYGLATQDEKVLNLAKNTFENILSRKSNPKGKYAKSYPGTRPLKNFSLPMILSNLCLELEPLLDKELVEQTIDECIHEVMEVFRDKETGLIYENVMPDGSLCDSFEGRLINPGHGIEAMWFMMDIAHRRNNQHLMDQAIQSVVSILEYGWDTQYGGIFYFMDAKGKPPLSLEWDQKLWWVHLETLVALAKAYRFTKNPELLKLFEKVHTYSWEHFADPESGEWFGYLNRQGEVLLPLIGGKWKGCFHVPRGLYQVWKALEE</sequence>
<dbReference type="InterPro" id="IPR010819">
    <property type="entry name" value="AGE/CE"/>
</dbReference>
<dbReference type="GO" id="GO:0016853">
    <property type="term" value="F:isomerase activity"/>
    <property type="evidence" value="ECO:0007669"/>
    <property type="project" value="UniProtKB-KW"/>
</dbReference>
<dbReference type="PANTHER" id="PTHR15108">
    <property type="entry name" value="N-ACYLGLUCOSAMINE-2-EPIMERASE"/>
    <property type="match status" value="1"/>
</dbReference>
<evidence type="ECO:0000256" key="1">
    <source>
        <dbReference type="ARBA" id="ARBA00008558"/>
    </source>
</evidence>
<evidence type="ECO:0000313" key="3">
    <source>
        <dbReference type="EMBL" id="PZV87353.1"/>
    </source>
</evidence>
<comment type="similarity">
    <text evidence="1">Belongs to the N-acylglucosamine 2-epimerase family.</text>
</comment>
<reference evidence="3 4" key="1">
    <citation type="submission" date="2018-06" db="EMBL/GenBank/DDBJ databases">
        <title>Genomic Encyclopedia of Archaeal and Bacterial Type Strains, Phase II (KMG-II): from individual species to whole genera.</title>
        <authorList>
            <person name="Goeker M."/>
        </authorList>
    </citation>
    <scope>NUCLEOTIDE SEQUENCE [LARGE SCALE GENOMIC DNA]</scope>
    <source>
        <strain evidence="3 4">T4</strain>
    </source>
</reference>
<dbReference type="GO" id="GO:0005975">
    <property type="term" value="P:carbohydrate metabolic process"/>
    <property type="evidence" value="ECO:0007669"/>
    <property type="project" value="InterPro"/>
</dbReference>
<keyword evidence="4" id="KW-1185">Reference proteome</keyword>
<dbReference type="EMBL" id="QKTX01000001">
    <property type="protein sequence ID" value="PZV87353.1"/>
    <property type="molecule type" value="Genomic_DNA"/>
</dbReference>
<accession>A0A326RZY0</accession>
<dbReference type="Gene3D" id="1.50.10.10">
    <property type="match status" value="1"/>
</dbReference>
<comment type="caution">
    <text evidence="3">The sequence shown here is derived from an EMBL/GenBank/DDBJ whole genome shotgun (WGS) entry which is preliminary data.</text>
</comment>
<dbReference type="InterPro" id="IPR034116">
    <property type="entry name" value="AGE_dom"/>
</dbReference>